<evidence type="ECO:0000256" key="2">
    <source>
        <dbReference type="ARBA" id="ARBA00022750"/>
    </source>
</evidence>
<dbReference type="Gene3D" id="2.40.70.10">
    <property type="entry name" value="Acid Proteases"/>
    <property type="match status" value="1"/>
</dbReference>
<feature type="non-terminal residue" evidence="5">
    <location>
        <position position="1"/>
    </location>
</feature>
<dbReference type="InterPro" id="IPR036157">
    <property type="entry name" value="dUTPase-like_sf"/>
</dbReference>
<dbReference type="GO" id="GO:0006508">
    <property type="term" value="P:proteolysis"/>
    <property type="evidence" value="ECO:0007669"/>
    <property type="project" value="UniProtKB-KW"/>
</dbReference>
<dbReference type="GO" id="GO:0004190">
    <property type="term" value="F:aspartic-type endopeptidase activity"/>
    <property type="evidence" value="ECO:0007669"/>
    <property type="project" value="UniProtKB-KW"/>
</dbReference>
<organism evidence="5 6">
    <name type="scientific">Tachuris rubrigastra</name>
    <dbReference type="NCBI Taxonomy" id="495162"/>
    <lineage>
        <taxon>Eukaryota</taxon>
        <taxon>Metazoa</taxon>
        <taxon>Chordata</taxon>
        <taxon>Craniata</taxon>
        <taxon>Vertebrata</taxon>
        <taxon>Euteleostomi</taxon>
        <taxon>Archelosauria</taxon>
        <taxon>Archosauria</taxon>
        <taxon>Dinosauria</taxon>
        <taxon>Saurischia</taxon>
        <taxon>Theropoda</taxon>
        <taxon>Coelurosauria</taxon>
        <taxon>Aves</taxon>
        <taxon>Neognathae</taxon>
        <taxon>Neoaves</taxon>
        <taxon>Telluraves</taxon>
        <taxon>Australaves</taxon>
        <taxon>Passeriformes</taxon>
        <taxon>Tyrannidae</taxon>
        <taxon>Tachuris</taxon>
    </lineage>
</organism>
<dbReference type="GO" id="GO:0016032">
    <property type="term" value="P:viral process"/>
    <property type="evidence" value="ECO:0007669"/>
    <property type="project" value="InterPro"/>
</dbReference>
<proteinExistence type="predicted"/>
<dbReference type="Pfam" id="PF00692">
    <property type="entry name" value="dUTPase"/>
    <property type="match status" value="1"/>
</dbReference>
<gene>
    <name evidence="5" type="primary">Ervk9_5</name>
    <name evidence="5" type="ORF">TACRUB_R13684</name>
</gene>
<dbReference type="InterPro" id="IPR021109">
    <property type="entry name" value="Peptidase_aspartic_dom_sf"/>
</dbReference>
<dbReference type="InterPro" id="IPR001995">
    <property type="entry name" value="Peptidase_A2_cat"/>
</dbReference>
<keyword evidence="2" id="KW-0064">Aspartyl protease</keyword>
<keyword evidence="1" id="KW-0645">Protease</keyword>
<dbReference type="SUPFAM" id="SSF50630">
    <property type="entry name" value="Acid proteases"/>
    <property type="match status" value="1"/>
</dbReference>
<keyword evidence="3" id="KW-0378">Hydrolase</keyword>
<evidence type="ECO:0000259" key="4">
    <source>
        <dbReference type="PROSITE" id="PS50175"/>
    </source>
</evidence>
<dbReference type="CDD" id="cd07557">
    <property type="entry name" value="trimeric_dUTPase"/>
    <property type="match status" value="1"/>
</dbReference>
<evidence type="ECO:0000313" key="6">
    <source>
        <dbReference type="Proteomes" id="UP000540952"/>
    </source>
</evidence>
<feature type="non-terminal residue" evidence="5">
    <location>
        <position position="215"/>
    </location>
</feature>
<dbReference type="InterPro" id="IPR018061">
    <property type="entry name" value="Retropepsins"/>
</dbReference>
<dbReference type="EMBL" id="VZRD01001305">
    <property type="protein sequence ID" value="NWR40487.1"/>
    <property type="molecule type" value="Genomic_DNA"/>
</dbReference>
<sequence length="215" mass="23685">QLRSTVSQFGATGESTRQILDYLWNSYILLPSDCRSLTRLIYTPHQSSSLRLDLAATVDFAIMTTSPQLIPTGIYGPLLINGVAMGALLLGKSSTTLSGVFVLLGLVDADYSGEIKIMIYMPFPPVKICNGQRLAQLVPLPQLTKTIAPLSDQKRTDHAFRSTGDEALLALNLSSRPKLKITIYWEHRSHTLLALLDTAADSSIISPEHWPPRWP</sequence>
<dbReference type="Gene3D" id="1.10.375.10">
    <property type="entry name" value="Human Immunodeficiency Virus Type 1 Capsid Protein"/>
    <property type="match status" value="1"/>
</dbReference>
<evidence type="ECO:0000256" key="1">
    <source>
        <dbReference type="ARBA" id="ARBA00022670"/>
    </source>
</evidence>
<reference evidence="5 6" key="1">
    <citation type="submission" date="2019-09" db="EMBL/GenBank/DDBJ databases">
        <title>Bird 10,000 Genomes (B10K) Project - Family phase.</title>
        <authorList>
            <person name="Zhang G."/>
        </authorList>
    </citation>
    <scope>NUCLEOTIDE SEQUENCE [LARGE SCALE GENOMIC DNA]</scope>
    <source>
        <strain evidence="5">B10K-CU-031-13</strain>
        <tissue evidence="5">Muscle</tissue>
    </source>
</reference>
<comment type="caution">
    <text evidence="5">The sequence shown here is derived from an EMBL/GenBank/DDBJ whole genome shotgun (WGS) entry which is preliminary data.</text>
</comment>
<dbReference type="InterPro" id="IPR033704">
    <property type="entry name" value="dUTPase_trimeric"/>
</dbReference>
<dbReference type="PANTHER" id="PTHR19422">
    <property type="entry name" value="GAG RETROVIRAL POLYPROTEIN"/>
    <property type="match status" value="1"/>
</dbReference>
<dbReference type="Pfam" id="PF00077">
    <property type="entry name" value="RVP"/>
    <property type="match status" value="1"/>
</dbReference>
<accession>A0A7K4X0J5</accession>
<dbReference type="PROSITE" id="PS50175">
    <property type="entry name" value="ASP_PROT_RETROV"/>
    <property type="match status" value="1"/>
</dbReference>
<evidence type="ECO:0000256" key="3">
    <source>
        <dbReference type="ARBA" id="ARBA00022801"/>
    </source>
</evidence>
<dbReference type="PANTHER" id="PTHR19422:SF123">
    <property type="entry name" value="RT1 CLASS I, LOCUS CE15"/>
    <property type="match status" value="1"/>
</dbReference>
<dbReference type="SUPFAM" id="SSF51283">
    <property type="entry name" value="dUTPase-like"/>
    <property type="match status" value="1"/>
</dbReference>
<dbReference type="Proteomes" id="UP000540952">
    <property type="component" value="Unassembled WGS sequence"/>
</dbReference>
<keyword evidence="6" id="KW-1185">Reference proteome</keyword>
<feature type="domain" description="Peptidase A2" evidence="4">
    <location>
        <begin position="192"/>
        <end position="215"/>
    </location>
</feature>
<dbReference type="InterPro" id="IPR029054">
    <property type="entry name" value="dUTPase-like"/>
</dbReference>
<dbReference type="InterPro" id="IPR051592">
    <property type="entry name" value="HERV-K_Pro_peptidase_A2"/>
</dbReference>
<name>A0A7K4X0J5_9TYRA</name>
<protein>
    <submittedName>
        <fullName evidence="5">POK9 protein</fullName>
    </submittedName>
</protein>
<evidence type="ECO:0000313" key="5">
    <source>
        <dbReference type="EMBL" id="NWR40487.1"/>
    </source>
</evidence>
<dbReference type="AlphaFoldDB" id="A0A7K4X0J5"/>
<dbReference type="Gene3D" id="2.70.40.10">
    <property type="match status" value="1"/>
</dbReference>
<dbReference type="InterPro" id="IPR008919">
    <property type="entry name" value="Retrov_capsid_N"/>
</dbReference>